<accession>A0ACB8ZVG7</accession>
<evidence type="ECO:0000313" key="1">
    <source>
        <dbReference type="EMBL" id="KAI3701721.1"/>
    </source>
</evidence>
<sequence length="103" mass="11167">MDNDKEIVGSCTGGAVLEPLDDALGTGNVNVGDKEVAALEEDVGTLNVLTSNSEEFLVLSGNIAVDTRCKFRFQLMSFEIMHVLVFMNYVSSVVLHVVLHYSS</sequence>
<reference evidence="2" key="1">
    <citation type="journal article" date="2022" name="Mol. Ecol. Resour.">
        <title>The genomes of chicory, endive, great burdock and yacon provide insights into Asteraceae palaeo-polyploidization history and plant inulin production.</title>
        <authorList>
            <person name="Fan W."/>
            <person name="Wang S."/>
            <person name="Wang H."/>
            <person name="Wang A."/>
            <person name="Jiang F."/>
            <person name="Liu H."/>
            <person name="Zhao H."/>
            <person name="Xu D."/>
            <person name="Zhang Y."/>
        </authorList>
    </citation>
    <scope>NUCLEOTIDE SEQUENCE [LARGE SCALE GENOMIC DNA]</scope>
    <source>
        <strain evidence="2">cv. Niubang</strain>
    </source>
</reference>
<gene>
    <name evidence="1" type="ORF">L6452_27006</name>
</gene>
<organism evidence="1 2">
    <name type="scientific">Arctium lappa</name>
    <name type="common">Greater burdock</name>
    <name type="synonym">Lappa major</name>
    <dbReference type="NCBI Taxonomy" id="4217"/>
    <lineage>
        <taxon>Eukaryota</taxon>
        <taxon>Viridiplantae</taxon>
        <taxon>Streptophyta</taxon>
        <taxon>Embryophyta</taxon>
        <taxon>Tracheophyta</taxon>
        <taxon>Spermatophyta</taxon>
        <taxon>Magnoliopsida</taxon>
        <taxon>eudicotyledons</taxon>
        <taxon>Gunneridae</taxon>
        <taxon>Pentapetalae</taxon>
        <taxon>asterids</taxon>
        <taxon>campanulids</taxon>
        <taxon>Asterales</taxon>
        <taxon>Asteraceae</taxon>
        <taxon>Carduoideae</taxon>
        <taxon>Cardueae</taxon>
        <taxon>Arctiinae</taxon>
        <taxon>Arctium</taxon>
    </lineage>
</organism>
<reference evidence="1 2" key="2">
    <citation type="journal article" date="2022" name="Mol. Ecol. Resour.">
        <title>The genomes of chicory, endive, great burdock and yacon provide insights into Asteraceae paleo-polyploidization history and plant inulin production.</title>
        <authorList>
            <person name="Fan W."/>
            <person name="Wang S."/>
            <person name="Wang H."/>
            <person name="Wang A."/>
            <person name="Jiang F."/>
            <person name="Liu H."/>
            <person name="Zhao H."/>
            <person name="Xu D."/>
            <person name="Zhang Y."/>
        </authorList>
    </citation>
    <scope>NUCLEOTIDE SEQUENCE [LARGE SCALE GENOMIC DNA]</scope>
    <source>
        <strain evidence="2">cv. Niubang</strain>
    </source>
</reference>
<dbReference type="Proteomes" id="UP001055879">
    <property type="component" value="Linkage Group LG09"/>
</dbReference>
<keyword evidence="2" id="KW-1185">Reference proteome</keyword>
<proteinExistence type="predicted"/>
<comment type="caution">
    <text evidence="1">The sequence shown here is derived from an EMBL/GenBank/DDBJ whole genome shotgun (WGS) entry which is preliminary data.</text>
</comment>
<name>A0ACB8ZVG7_ARCLA</name>
<evidence type="ECO:0000313" key="2">
    <source>
        <dbReference type="Proteomes" id="UP001055879"/>
    </source>
</evidence>
<dbReference type="EMBL" id="CM042055">
    <property type="protein sequence ID" value="KAI3701721.1"/>
    <property type="molecule type" value="Genomic_DNA"/>
</dbReference>
<protein>
    <submittedName>
        <fullName evidence="1">Uncharacterized protein</fullName>
    </submittedName>
</protein>